<dbReference type="InterPro" id="IPR016181">
    <property type="entry name" value="Acyl_CoA_acyltransferase"/>
</dbReference>
<dbReference type="Gene3D" id="3.40.630.30">
    <property type="match status" value="1"/>
</dbReference>
<dbReference type="NCBIfam" id="TIGR01686">
    <property type="entry name" value="FkbH"/>
    <property type="match status" value="1"/>
</dbReference>
<dbReference type="NCBIfam" id="TIGR01681">
    <property type="entry name" value="HAD-SF-IIIC"/>
    <property type="match status" value="1"/>
</dbReference>
<dbReference type="SUPFAM" id="SSF48452">
    <property type="entry name" value="TPR-like"/>
    <property type="match status" value="1"/>
</dbReference>
<evidence type="ECO:0000313" key="2">
    <source>
        <dbReference type="Proteomes" id="UP000198736"/>
    </source>
</evidence>
<dbReference type="InterPro" id="IPR011990">
    <property type="entry name" value="TPR-like_helical_dom_sf"/>
</dbReference>
<dbReference type="InterPro" id="IPR036412">
    <property type="entry name" value="HAD-like_sf"/>
</dbReference>
<dbReference type="InterPro" id="IPR036514">
    <property type="entry name" value="SGNH_hydro_sf"/>
</dbReference>
<dbReference type="GO" id="GO:0016788">
    <property type="term" value="F:hydrolase activity, acting on ester bonds"/>
    <property type="evidence" value="ECO:0007669"/>
    <property type="project" value="UniProtKB-ARBA"/>
</dbReference>
<dbReference type="Gene3D" id="3.40.50.1000">
    <property type="entry name" value="HAD superfamily/HAD-like"/>
    <property type="match status" value="1"/>
</dbReference>
<dbReference type="EMBL" id="CZPZ01000001">
    <property type="protein sequence ID" value="CUS31746.1"/>
    <property type="molecule type" value="Genomic_DNA"/>
</dbReference>
<evidence type="ECO:0008006" key="3">
    <source>
        <dbReference type="Google" id="ProtNLM"/>
    </source>
</evidence>
<protein>
    <recommendedName>
        <fullName evidence="3">FCP1 homology domain-containing protein</fullName>
    </recommendedName>
</protein>
<dbReference type="Proteomes" id="UP000198736">
    <property type="component" value="Unassembled WGS sequence"/>
</dbReference>
<dbReference type="OrthoDB" id="323926at2"/>
<accession>A0A0S4L9F4</accession>
<dbReference type="Gene3D" id="3.40.50.1110">
    <property type="entry name" value="SGNH hydrolase"/>
    <property type="match status" value="1"/>
</dbReference>
<reference evidence="2" key="1">
    <citation type="submission" date="2015-10" db="EMBL/GenBank/DDBJ databases">
        <authorList>
            <person name="Luecker S."/>
            <person name="Luecker S."/>
        </authorList>
    </citation>
    <scope>NUCLEOTIDE SEQUENCE [LARGE SCALE GENOMIC DNA]</scope>
</reference>
<sequence length="758" mass="84807">MTEDRSTDDSGLKTFLTALFPDHTDGSLLPSTLLLEQALERLIISSPQQAQELMRQHDEQVSKLDGKGRLADILGRRLVEKKLLKEATGFVRMAFKLKWLGEGGVGVRLAKVLMQEGNHSDATAVLCAALEQDPANVAVVRGLYDSAARSGDLQQAERYRGMLVTLDTSYSMRAYVFKERQKYPPPAQGRDVSIGVLSSYVLDWLIPYLDDECRRVGLSPKFHLAPFNQYMQEVLNPGSQLYAGRPDIVFLALALEDMFPLLGAGPKEEELSQVRSTIVEHVLTVIRELEARCNAMIVVHEFSSAHRSGYGILDNRLAGGIAPWIAGVNRLLAEELSTHERAYLLPLDFVLSWVGKERSLNPKLSYMASMRLSETALHELAKFSMRYIKPLKGLTKKCVVLDLDGTLWGGIVGEVGAEGVGLGPAAPGIEYVEFQRALLGLLRRGILLAVCSKNNPDDALQVIRHHPHMVLREEHFAAMRINWQNKAENIREIAKELNIGLDSLVFIDDNPNERELVRQLLPEVHTVDLPKDASLYRRTIEELSDFELLALTKEDETRVAQYQAQSKRKAAKSTSASLDEYLHSLEIEVVIAQASREVSSRLVQLFNKTNQFNLTTRRYQAEDVGRFMASAETILYDLHVKDRFGDHGLVGAAVVWKGPDVWHIDSLLMSCRVMGLGIETAFLERICSDAAGAGVMRLVGEFRATKKNHPVTEFYAQHGFGLLKEDGEHQEWELNLSQAGIARPAWIRVAEERKSDDH</sequence>
<dbReference type="InterPro" id="IPR010037">
    <property type="entry name" value="FkbH_domain"/>
</dbReference>
<gene>
    <name evidence="1" type="ORF">COMA2_10272</name>
</gene>
<dbReference type="SUPFAM" id="SSF55729">
    <property type="entry name" value="Acyl-CoA N-acyltransferases (Nat)"/>
    <property type="match status" value="1"/>
</dbReference>
<organism evidence="1 2">
    <name type="scientific">Candidatus Nitrospira nitrificans</name>
    <dbReference type="NCBI Taxonomy" id="1742973"/>
    <lineage>
        <taxon>Bacteria</taxon>
        <taxon>Pseudomonadati</taxon>
        <taxon>Nitrospirota</taxon>
        <taxon>Nitrospiria</taxon>
        <taxon>Nitrospirales</taxon>
        <taxon>Nitrospiraceae</taxon>
        <taxon>Nitrospira</taxon>
    </lineage>
</organism>
<name>A0A0S4L9F4_9BACT</name>
<evidence type="ECO:0000313" key="1">
    <source>
        <dbReference type="EMBL" id="CUS31746.1"/>
    </source>
</evidence>
<dbReference type="SUPFAM" id="SSF56784">
    <property type="entry name" value="HAD-like"/>
    <property type="match status" value="1"/>
</dbReference>
<dbReference type="STRING" id="1742973.COMA2_10272"/>
<dbReference type="InterPro" id="IPR010033">
    <property type="entry name" value="HAD_SF_ppase_IIIC"/>
</dbReference>
<dbReference type="AlphaFoldDB" id="A0A0S4L9F4"/>
<dbReference type="InterPro" id="IPR023214">
    <property type="entry name" value="HAD_sf"/>
</dbReference>
<keyword evidence="2" id="KW-1185">Reference proteome</keyword>
<proteinExistence type="predicted"/>